<sequence>MTTLSLSLKCRNRNRVSNLLRLMQFAMVSTRVWLAQYMRYRGISQTPIVINIPIKTSISAAVVAKLEYKLCVAFRFVSKEMWERSCAVKYMQKYSIGLRTDGISSSASEKFYGITPMQDNSSDYLPVKGSVFGLNGRRRHVYDFLLASVEASSPSITSSSLELLDC</sequence>
<dbReference type="Proteomes" id="UP000054630">
    <property type="component" value="Unassembled WGS sequence"/>
</dbReference>
<comment type="caution">
    <text evidence="1">The sequence shown here is derived from an EMBL/GenBank/DDBJ whole genome shotgun (WGS) entry which is preliminary data.</text>
</comment>
<gene>
    <name evidence="1" type="ORF">T07_11578</name>
</gene>
<dbReference type="OrthoDB" id="5918783at2759"/>
<protein>
    <submittedName>
        <fullName evidence="1">Uncharacterized protein</fullName>
    </submittedName>
</protein>
<evidence type="ECO:0000313" key="1">
    <source>
        <dbReference type="EMBL" id="KRX13609.1"/>
    </source>
</evidence>
<accession>A0A0V0RGH4</accession>
<evidence type="ECO:0000313" key="2">
    <source>
        <dbReference type="Proteomes" id="UP000054630"/>
    </source>
</evidence>
<reference evidence="1 2" key="1">
    <citation type="submission" date="2015-01" db="EMBL/GenBank/DDBJ databases">
        <title>Evolution of Trichinella species and genotypes.</title>
        <authorList>
            <person name="Korhonen P.K."/>
            <person name="Edoardo P."/>
            <person name="Giuseppe L.R."/>
            <person name="Gasser R.B."/>
        </authorList>
    </citation>
    <scope>NUCLEOTIDE SEQUENCE [LARGE SCALE GENOMIC DNA]</scope>
    <source>
        <strain evidence="1">ISS37</strain>
    </source>
</reference>
<proteinExistence type="predicted"/>
<name>A0A0V0RGH4_9BILA</name>
<organism evidence="1 2">
    <name type="scientific">Trichinella nelsoni</name>
    <dbReference type="NCBI Taxonomy" id="6336"/>
    <lineage>
        <taxon>Eukaryota</taxon>
        <taxon>Metazoa</taxon>
        <taxon>Ecdysozoa</taxon>
        <taxon>Nematoda</taxon>
        <taxon>Enoplea</taxon>
        <taxon>Dorylaimia</taxon>
        <taxon>Trichinellida</taxon>
        <taxon>Trichinellidae</taxon>
        <taxon>Trichinella</taxon>
    </lineage>
</organism>
<dbReference type="EMBL" id="JYDL01000192">
    <property type="protein sequence ID" value="KRX13609.1"/>
    <property type="molecule type" value="Genomic_DNA"/>
</dbReference>
<keyword evidence="2" id="KW-1185">Reference proteome</keyword>
<dbReference type="AlphaFoldDB" id="A0A0V0RGH4"/>